<evidence type="ECO:0000256" key="7">
    <source>
        <dbReference type="SAM" id="Phobius"/>
    </source>
</evidence>
<dbReference type="KEGG" id="huw:FPZ11_15540"/>
<dbReference type="CDD" id="cd17321">
    <property type="entry name" value="MFS_MMR_MDR_like"/>
    <property type="match status" value="1"/>
</dbReference>
<feature type="transmembrane region" description="Helical" evidence="7">
    <location>
        <begin position="74"/>
        <end position="93"/>
    </location>
</feature>
<feature type="transmembrane region" description="Helical" evidence="7">
    <location>
        <begin position="352"/>
        <end position="376"/>
    </location>
</feature>
<keyword evidence="2" id="KW-0813">Transport</keyword>
<evidence type="ECO:0000259" key="8">
    <source>
        <dbReference type="PROSITE" id="PS50850"/>
    </source>
</evidence>
<feature type="transmembrane region" description="Helical" evidence="7">
    <location>
        <begin position="388"/>
        <end position="417"/>
    </location>
</feature>
<evidence type="ECO:0000256" key="2">
    <source>
        <dbReference type="ARBA" id="ARBA00022448"/>
    </source>
</evidence>
<feature type="transmembrane region" description="Helical" evidence="7">
    <location>
        <begin position="264"/>
        <end position="287"/>
    </location>
</feature>
<dbReference type="PANTHER" id="PTHR42718">
    <property type="entry name" value="MAJOR FACILITATOR SUPERFAMILY MULTIDRUG TRANSPORTER MFSC"/>
    <property type="match status" value="1"/>
</dbReference>
<feature type="transmembrane region" description="Helical" evidence="7">
    <location>
        <begin position="299"/>
        <end position="320"/>
    </location>
</feature>
<evidence type="ECO:0000313" key="9">
    <source>
        <dbReference type="EMBL" id="QDZ16929.1"/>
    </source>
</evidence>
<feature type="transmembrane region" description="Helical" evidence="7">
    <location>
        <begin position="437"/>
        <end position="457"/>
    </location>
</feature>
<feature type="domain" description="Major facilitator superfamily (MFS) profile" evidence="8">
    <location>
        <begin position="8"/>
        <end position="460"/>
    </location>
</feature>
<proteinExistence type="predicted"/>
<dbReference type="AlphaFoldDB" id="A0A5B8M9F0"/>
<dbReference type="OrthoDB" id="7375466at2"/>
<keyword evidence="5 7" id="KW-1133">Transmembrane helix</keyword>
<sequence>MSARAWLVLFVLCAAQFMVALDFSILNIALPTLGPDLGLDDANLQWAVTAFALPSGGFLLLAGRIGDLIGRRRMFIAGLVLFTAASVLATFAWGAGPFLAARALQGLGAAAIVPTGMALLTTSFKEGPLRDRAIGISGMILSLGFTVGVVLGGVLTQAFGWRSTMALGVVMGALVLVLAPLLLTESRSQERAQLDVPGAVTVSGGLLALIYGMSEAAQRGWAHIDVIIAVAAALVLLVAFWNVEKRAQHPLVALAVLKRPTVAFGNLGGMVTFAMMSAVMFLSTLYLQQVLGLQPAESGLVFGVMGVVAAVTGVIAPRFIARFGARLVLVVALSLQAVAISLLVFLGPGNGVVLVAVAGSVACIGHLGAVVSYGVAATSGLDNDEQGLATGLVTTAQQVGVTIGIPIISAVAAAVTATLTVRGAGTVDAALGGIRTGLLVDAVVVAAAAVAIGFGLLRRRAAVDAPR</sequence>
<feature type="transmembrane region" description="Helical" evidence="7">
    <location>
        <begin position="44"/>
        <end position="62"/>
    </location>
</feature>
<dbReference type="EMBL" id="CP042305">
    <property type="protein sequence ID" value="QDZ16929.1"/>
    <property type="molecule type" value="Genomic_DNA"/>
</dbReference>
<dbReference type="Proteomes" id="UP000320216">
    <property type="component" value="Chromosome"/>
</dbReference>
<dbReference type="PROSITE" id="PS50850">
    <property type="entry name" value="MFS"/>
    <property type="match status" value="1"/>
</dbReference>
<keyword evidence="6 7" id="KW-0472">Membrane</keyword>
<dbReference type="Pfam" id="PF07690">
    <property type="entry name" value="MFS_1"/>
    <property type="match status" value="1"/>
</dbReference>
<evidence type="ECO:0000256" key="4">
    <source>
        <dbReference type="ARBA" id="ARBA00022692"/>
    </source>
</evidence>
<feature type="transmembrane region" description="Helical" evidence="7">
    <location>
        <begin position="99"/>
        <end position="121"/>
    </location>
</feature>
<evidence type="ECO:0000256" key="6">
    <source>
        <dbReference type="ARBA" id="ARBA00023136"/>
    </source>
</evidence>
<evidence type="ECO:0000256" key="1">
    <source>
        <dbReference type="ARBA" id="ARBA00004651"/>
    </source>
</evidence>
<organism evidence="9 10">
    <name type="scientific">Humibacter ginsenosidimutans</name>
    <dbReference type="NCBI Taxonomy" id="2599293"/>
    <lineage>
        <taxon>Bacteria</taxon>
        <taxon>Bacillati</taxon>
        <taxon>Actinomycetota</taxon>
        <taxon>Actinomycetes</taxon>
        <taxon>Micrococcales</taxon>
        <taxon>Microbacteriaceae</taxon>
        <taxon>Humibacter</taxon>
    </lineage>
</organism>
<evidence type="ECO:0000256" key="3">
    <source>
        <dbReference type="ARBA" id="ARBA00022475"/>
    </source>
</evidence>
<feature type="transmembrane region" description="Helical" evidence="7">
    <location>
        <begin position="196"/>
        <end position="214"/>
    </location>
</feature>
<feature type="transmembrane region" description="Helical" evidence="7">
    <location>
        <begin position="220"/>
        <end position="243"/>
    </location>
</feature>
<dbReference type="InterPro" id="IPR020846">
    <property type="entry name" value="MFS_dom"/>
</dbReference>
<dbReference type="InterPro" id="IPR011701">
    <property type="entry name" value="MFS"/>
</dbReference>
<dbReference type="GO" id="GO:0022857">
    <property type="term" value="F:transmembrane transporter activity"/>
    <property type="evidence" value="ECO:0007669"/>
    <property type="project" value="InterPro"/>
</dbReference>
<keyword evidence="3" id="KW-1003">Cell membrane</keyword>
<dbReference type="PANTHER" id="PTHR42718:SF46">
    <property type="entry name" value="BLR6921 PROTEIN"/>
    <property type="match status" value="1"/>
</dbReference>
<dbReference type="PRINTS" id="PR01036">
    <property type="entry name" value="TCRTETB"/>
</dbReference>
<evidence type="ECO:0000313" key="10">
    <source>
        <dbReference type="Proteomes" id="UP000320216"/>
    </source>
</evidence>
<feature type="transmembrane region" description="Helical" evidence="7">
    <location>
        <begin position="327"/>
        <end position="346"/>
    </location>
</feature>
<feature type="transmembrane region" description="Helical" evidence="7">
    <location>
        <begin position="165"/>
        <end position="184"/>
    </location>
</feature>
<accession>A0A5B8M9F0</accession>
<reference evidence="9 10" key="1">
    <citation type="submission" date="2019-07" db="EMBL/GenBank/DDBJ databases">
        <title>Full genome sequence of Humibacter sp. WJ7-1.</title>
        <authorList>
            <person name="Im W.-T."/>
        </authorList>
    </citation>
    <scope>NUCLEOTIDE SEQUENCE [LARGE SCALE GENOMIC DNA]</scope>
    <source>
        <strain evidence="9 10">WJ7-1</strain>
    </source>
</reference>
<keyword evidence="10" id="KW-1185">Reference proteome</keyword>
<keyword evidence="4 7" id="KW-0812">Transmembrane</keyword>
<protein>
    <submittedName>
        <fullName evidence="9">MFS transporter</fullName>
    </submittedName>
</protein>
<dbReference type="Gene3D" id="1.20.1720.10">
    <property type="entry name" value="Multidrug resistance protein D"/>
    <property type="match status" value="1"/>
</dbReference>
<evidence type="ECO:0000256" key="5">
    <source>
        <dbReference type="ARBA" id="ARBA00022989"/>
    </source>
</evidence>
<gene>
    <name evidence="9" type="ORF">FPZ11_15540</name>
</gene>
<comment type="subcellular location">
    <subcellularLocation>
        <location evidence="1">Cell membrane</location>
        <topology evidence="1">Multi-pass membrane protein</topology>
    </subcellularLocation>
</comment>
<dbReference type="GO" id="GO:0005886">
    <property type="term" value="C:plasma membrane"/>
    <property type="evidence" value="ECO:0007669"/>
    <property type="project" value="UniProtKB-SubCell"/>
</dbReference>
<dbReference type="InterPro" id="IPR036259">
    <property type="entry name" value="MFS_trans_sf"/>
</dbReference>
<name>A0A5B8M9F0_9MICO</name>
<dbReference type="SUPFAM" id="SSF103473">
    <property type="entry name" value="MFS general substrate transporter"/>
    <property type="match status" value="1"/>
</dbReference>
<dbReference type="Gene3D" id="1.20.1250.20">
    <property type="entry name" value="MFS general substrate transporter like domains"/>
    <property type="match status" value="1"/>
</dbReference>
<feature type="transmembrane region" description="Helical" evidence="7">
    <location>
        <begin position="133"/>
        <end position="159"/>
    </location>
</feature>